<dbReference type="EMBL" id="HF935723">
    <property type="protein sequence ID" value="CCX12701.1"/>
    <property type="molecule type" value="Genomic_DNA"/>
</dbReference>
<feature type="transmembrane region" description="Helical" evidence="2">
    <location>
        <begin position="79"/>
        <end position="96"/>
    </location>
</feature>
<reference evidence="3 4" key="1">
    <citation type="journal article" date="2013" name="PLoS Genet.">
        <title>The genome and development-dependent transcriptomes of Pyronema confluens: a window into fungal evolution.</title>
        <authorList>
            <person name="Traeger S."/>
            <person name="Altegoer F."/>
            <person name="Freitag M."/>
            <person name="Gabaldon T."/>
            <person name="Kempken F."/>
            <person name="Kumar A."/>
            <person name="Marcet-Houben M."/>
            <person name="Poggeler S."/>
            <person name="Stajich J.E."/>
            <person name="Nowrousian M."/>
        </authorList>
    </citation>
    <scope>NUCLEOTIDE SEQUENCE [LARGE SCALE GENOMIC DNA]</scope>
    <source>
        <strain evidence="4">CBS 100304</strain>
        <tissue evidence="3">Vegetative mycelium</tissue>
    </source>
</reference>
<organism evidence="3 4">
    <name type="scientific">Pyronema omphalodes (strain CBS 100304)</name>
    <name type="common">Pyronema confluens</name>
    <dbReference type="NCBI Taxonomy" id="1076935"/>
    <lineage>
        <taxon>Eukaryota</taxon>
        <taxon>Fungi</taxon>
        <taxon>Dikarya</taxon>
        <taxon>Ascomycota</taxon>
        <taxon>Pezizomycotina</taxon>
        <taxon>Pezizomycetes</taxon>
        <taxon>Pezizales</taxon>
        <taxon>Pyronemataceae</taxon>
        <taxon>Pyronema</taxon>
    </lineage>
</organism>
<feature type="region of interest" description="Disordered" evidence="1">
    <location>
        <begin position="25"/>
        <end position="47"/>
    </location>
</feature>
<keyword evidence="2" id="KW-1133">Transmembrane helix</keyword>
<keyword evidence="2" id="KW-0472">Membrane</keyword>
<sequence>MGEILRSISTVGSIFHIFAILQSPGMPKQRKRKQPRNKLVSYGHSRDPGYSGPIHHYIPVPIPVFFEIPETERSLTSRLPTIIWTLVVVGILYYFMD</sequence>
<dbReference type="Proteomes" id="UP000018144">
    <property type="component" value="Unassembled WGS sequence"/>
</dbReference>
<evidence type="ECO:0000313" key="3">
    <source>
        <dbReference type="EMBL" id="CCX12701.1"/>
    </source>
</evidence>
<keyword evidence="4" id="KW-1185">Reference proteome</keyword>
<keyword evidence="2" id="KW-0812">Transmembrane</keyword>
<evidence type="ECO:0000256" key="1">
    <source>
        <dbReference type="SAM" id="MobiDB-lite"/>
    </source>
</evidence>
<accession>U4LJN5</accession>
<name>U4LJN5_PYROM</name>
<gene>
    <name evidence="3" type="ORF">PCON_12295</name>
</gene>
<evidence type="ECO:0000313" key="4">
    <source>
        <dbReference type="Proteomes" id="UP000018144"/>
    </source>
</evidence>
<evidence type="ECO:0000256" key="2">
    <source>
        <dbReference type="SAM" id="Phobius"/>
    </source>
</evidence>
<dbReference type="AlphaFoldDB" id="U4LJN5"/>
<protein>
    <submittedName>
        <fullName evidence="3">Uncharacterized protein</fullName>
    </submittedName>
</protein>
<feature type="transmembrane region" description="Helical" evidence="2">
    <location>
        <begin position="6"/>
        <end position="26"/>
    </location>
</feature>
<proteinExistence type="predicted"/>